<dbReference type="SUPFAM" id="SSF102405">
    <property type="entry name" value="MCP/YpsA-like"/>
    <property type="match status" value="1"/>
</dbReference>
<evidence type="ECO:0000256" key="1">
    <source>
        <dbReference type="ARBA" id="ARBA00006525"/>
    </source>
</evidence>
<comment type="caution">
    <text evidence="3">The sequence shown here is derived from an EMBL/GenBank/DDBJ whole genome shotgun (WGS) entry which is preliminary data.</text>
</comment>
<dbReference type="PANTHER" id="PTHR43022">
    <property type="entry name" value="PROTEIN SMF"/>
    <property type="match status" value="1"/>
</dbReference>
<dbReference type="PANTHER" id="PTHR43022:SF1">
    <property type="entry name" value="PROTEIN SMF"/>
    <property type="match status" value="1"/>
</dbReference>
<dbReference type="InterPro" id="IPR003488">
    <property type="entry name" value="DprA"/>
</dbReference>
<gene>
    <name evidence="3" type="ORF">FDK22_07875</name>
</gene>
<dbReference type="Pfam" id="PF02481">
    <property type="entry name" value="DNA_processg_A"/>
    <property type="match status" value="1"/>
</dbReference>
<dbReference type="OrthoDB" id="9785707at2"/>
<dbReference type="AlphaFoldDB" id="A0A5R8Y1E4"/>
<reference evidence="3 4" key="1">
    <citation type="submission" date="2019-05" db="EMBL/GenBank/DDBJ databases">
        <title>Arcobacter sp. nov., isolated from sea sediment.</title>
        <authorList>
            <person name="Kim W."/>
        </authorList>
    </citation>
    <scope>NUCLEOTIDE SEQUENCE [LARGE SCALE GENOMIC DNA]</scope>
    <source>
        <strain evidence="3 4">CAU 1517</strain>
    </source>
</reference>
<proteinExistence type="inferred from homology"/>
<dbReference type="EMBL" id="VANU01000003">
    <property type="protein sequence ID" value="TLP38382.1"/>
    <property type="molecule type" value="Genomic_DNA"/>
</dbReference>
<dbReference type="Gene3D" id="3.40.50.450">
    <property type="match status" value="1"/>
</dbReference>
<evidence type="ECO:0000313" key="4">
    <source>
        <dbReference type="Proteomes" id="UP000308901"/>
    </source>
</evidence>
<accession>A0A5R8Y1E4</accession>
<sequence>MTKELSNTITELSNMKKTPKTLYYRGDLELLKKRKVSIVGTRKPSKYTNLITHKIAIELKNRDVAVISGGAIGVDAIAHKAASSENTIAVVANGLDIKYPAINKKLLDEIEKNGLVLSAYKDGEKARNYTFVQRNEIVVALGEVLIVTQADEKSGSLTSVKYALEMGKKVYTIPHRLNESLGTLKLVEKGLIEVIYDLDKFLDRFGKVKKVEDEFTLFLNSFPSYEEAISKYSNKIFEYELEGKIKIENGKVFLI</sequence>
<dbReference type="Proteomes" id="UP000308901">
    <property type="component" value="Unassembled WGS sequence"/>
</dbReference>
<dbReference type="RefSeq" id="WP_138152376.1">
    <property type="nucleotide sequence ID" value="NZ_VANU01000003.1"/>
</dbReference>
<protein>
    <submittedName>
        <fullName evidence="3">DNA-processing protein DprA</fullName>
    </submittedName>
</protein>
<comment type="similarity">
    <text evidence="1">Belongs to the DprA/Smf family.</text>
</comment>
<evidence type="ECO:0000313" key="3">
    <source>
        <dbReference type="EMBL" id="TLP38382.1"/>
    </source>
</evidence>
<dbReference type="GO" id="GO:0009294">
    <property type="term" value="P:DNA-mediated transformation"/>
    <property type="evidence" value="ECO:0007669"/>
    <property type="project" value="InterPro"/>
</dbReference>
<keyword evidence="4" id="KW-1185">Reference proteome</keyword>
<dbReference type="InterPro" id="IPR057666">
    <property type="entry name" value="DrpA_SLOG"/>
</dbReference>
<feature type="domain" description="Smf/DprA SLOG" evidence="2">
    <location>
        <begin position="11"/>
        <end position="204"/>
    </location>
</feature>
<name>A0A5R8Y1E4_9BACT</name>
<evidence type="ECO:0000259" key="2">
    <source>
        <dbReference type="Pfam" id="PF02481"/>
    </source>
</evidence>
<organism evidence="3 4">
    <name type="scientific">Arcobacter arenosus</name>
    <dbReference type="NCBI Taxonomy" id="2576037"/>
    <lineage>
        <taxon>Bacteria</taxon>
        <taxon>Pseudomonadati</taxon>
        <taxon>Campylobacterota</taxon>
        <taxon>Epsilonproteobacteria</taxon>
        <taxon>Campylobacterales</taxon>
        <taxon>Arcobacteraceae</taxon>
        <taxon>Arcobacter</taxon>
    </lineage>
</organism>